<dbReference type="PANTHER" id="PTHR43808:SF28">
    <property type="entry name" value="[LYSW]-LYSINE_[LYSW]-ORNITHINE HYDROLASE"/>
    <property type="match status" value="1"/>
</dbReference>
<dbReference type="SUPFAM" id="SSF53187">
    <property type="entry name" value="Zn-dependent exopeptidases"/>
    <property type="match status" value="1"/>
</dbReference>
<dbReference type="GO" id="GO:0009085">
    <property type="term" value="P:lysine biosynthetic process"/>
    <property type="evidence" value="ECO:0007669"/>
    <property type="project" value="UniProtKB-KW"/>
</dbReference>
<evidence type="ECO:0000256" key="7">
    <source>
        <dbReference type="ARBA" id="ARBA00023285"/>
    </source>
</evidence>
<dbReference type="PROSITE" id="PS00758">
    <property type="entry name" value="ARGE_DAPE_CPG2_1"/>
    <property type="match status" value="1"/>
</dbReference>
<dbReference type="Gene3D" id="3.40.630.10">
    <property type="entry name" value="Zn peptidases"/>
    <property type="match status" value="2"/>
</dbReference>
<dbReference type="InterPro" id="IPR010175">
    <property type="entry name" value="LysK"/>
</dbReference>
<proteinExistence type="inferred from homology"/>
<dbReference type="InterPro" id="IPR002933">
    <property type="entry name" value="Peptidase_M20"/>
</dbReference>
<keyword evidence="5" id="KW-0862">Zinc</keyword>
<protein>
    <submittedName>
        <fullName evidence="9">M20/M25/M40 family metallo-hydrolase</fullName>
    </submittedName>
    <submittedName>
        <fullName evidence="8">N-acetyl-ornithine/N-acetyl-lysine deacetylase</fullName>
    </submittedName>
</protein>
<dbReference type="HAMAP" id="MF_01120">
    <property type="entry name" value="LysK"/>
    <property type="match status" value="1"/>
</dbReference>
<dbReference type="Pfam" id="PF01546">
    <property type="entry name" value="Peptidase_M20"/>
    <property type="match status" value="1"/>
</dbReference>
<dbReference type="RefSeq" id="WP_156691692.1">
    <property type="nucleotide sequence ID" value="NZ_CP034279.1"/>
</dbReference>
<dbReference type="NCBIfam" id="TIGR01902">
    <property type="entry name" value="dapE-lys-deAc"/>
    <property type="match status" value="1"/>
</dbReference>
<organism evidence="8">
    <name type="scientific">Streptomyces ficellus</name>
    <dbReference type="NCBI Taxonomy" id="1977088"/>
    <lineage>
        <taxon>Bacteria</taxon>
        <taxon>Bacillati</taxon>
        <taxon>Actinomycetota</taxon>
        <taxon>Actinomycetes</taxon>
        <taxon>Kitasatosporales</taxon>
        <taxon>Streptomycetaceae</taxon>
        <taxon>Streptomyces</taxon>
    </lineage>
</organism>
<evidence type="ECO:0000256" key="3">
    <source>
        <dbReference type="ARBA" id="ARBA00022723"/>
    </source>
</evidence>
<sequence>MNWAFTKSGHVTETSAVGLLRGMLEIPSSSYQERALADFLAEAMTDLGYRAHIDTVGNVIGVIERGDGPTLMLLGHMDTVPGQIPVRSEDGRLYGRGAVDAKGPLAAMICAAAGAVDFPGRIVVIGVVEEETPRSRGAMAIRAAHDRPDALIVGEPSGWSSVVIGYKGKLDLRYTVQCPATHPSNPEPKASELAVACWAALVDLLGPDAGHDAFARPGATLCRLNADLTSATADLSVRTPPGFDVEGLVSGLRDRLPAGRLEVLNSVAACRADRANPAVRALVTGIRGLHAQPRLVVKTATSDMNTLAEVWDIPMATYGPGDSRLDHADTEHIVLSDFLRGVDVLSLAIAELAHLPVRVDGGASDAPLPERSLR</sequence>
<dbReference type="EMBL" id="KY454693">
    <property type="protein sequence ID" value="ARF06221.1"/>
    <property type="molecule type" value="Genomic_DNA"/>
</dbReference>
<keyword evidence="1" id="KW-0963">Cytoplasm</keyword>
<reference evidence="8" key="1">
    <citation type="submission" date="2017-01" db="EMBL/GenBank/DDBJ databases">
        <title>Identification and characterization of the ficellomycin biosynthesis gene cluster from Streptomyces ficellus NRRL8067.</title>
        <authorList>
            <person name="Zhang H."/>
        </authorList>
    </citation>
    <scope>NUCLEOTIDE SEQUENCE</scope>
    <source>
        <strain evidence="8">NRRL8067</strain>
    </source>
</reference>
<dbReference type="InterPro" id="IPR001261">
    <property type="entry name" value="ArgE/DapE_CS"/>
</dbReference>
<dbReference type="GO" id="GO:0008270">
    <property type="term" value="F:zinc ion binding"/>
    <property type="evidence" value="ECO:0007669"/>
    <property type="project" value="InterPro"/>
</dbReference>
<dbReference type="AlphaFoldDB" id="A0A1W5T3Q6"/>
<evidence type="ECO:0000256" key="6">
    <source>
        <dbReference type="ARBA" id="ARBA00023154"/>
    </source>
</evidence>
<evidence type="ECO:0000313" key="8">
    <source>
        <dbReference type="EMBL" id="ARF06221.1"/>
    </source>
</evidence>
<evidence type="ECO:0000313" key="10">
    <source>
        <dbReference type="Proteomes" id="UP000422572"/>
    </source>
</evidence>
<dbReference type="OrthoDB" id="7055905at2"/>
<reference evidence="9 10" key="2">
    <citation type="submission" date="2018-12" db="EMBL/GenBank/DDBJ databases">
        <title>Complete genome sequence of Streptomyces ficellus NRRL8067, the producer of ficellomycin, feldamycin and nojirimycin.</title>
        <authorList>
            <person name="Zhang H."/>
            <person name="Yue R."/>
            <person name="Liu Y."/>
            <person name="Li M."/>
            <person name="Mu H."/>
            <person name="Zhang J."/>
        </authorList>
    </citation>
    <scope>NUCLEOTIDE SEQUENCE [LARGE SCALE GENOMIC DNA]</scope>
    <source>
        <strain evidence="9 10">NRRL 8067</strain>
    </source>
</reference>
<evidence type="ECO:0000256" key="4">
    <source>
        <dbReference type="ARBA" id="ARBA00022801"/>
    </source>
</evidence>
<evidence type="ECO:0000256" key="2">
    <source>
        <dbReference type="ARBA" id="ARBA00022605"/>
    </source>
</evidence>
<dbReference type="GO" id="GO:0050897">
    <property type="term" value="F:cobalt ion binding"/>
    <property type="evidence" value="ECO:0007669"/>
    <property type="project" value="InterPro"/>
</dbReference>
<evidence type="ECO:0000256" key="1">
    <source>
        <dbReference type="ARBA" id="ARBA00022490"/>
    </source>
</evidence>
<keyword evidence="4 9" id="KW-0378">Hydrolase</keyword>
<dbReference type="Proteomes" id="UP000422572">
    <property type="component" value="Chromosome"/>
</dbReference>
<keyword evidence="2" id="KW-0028">Amino-acid biosynthesis</keyword>
<name>A0A1W5T3Q6_9ACTN</name>
<dbReference type="PANTHER" id="PTHR43808">
    <property type="entry name" value="ACETYLORNITHINE DEACETYLASE"/>
    <property type="match status" value="1"/>
</dbReference>
<keyword evidence="6" id="KW-0457">Lysine biosynthesis</keyword>
<dbReference type="InterPro" id="IPR050072">
    <property type="entry name" value="Peptidase_M20A"/>
</dbReference>
<dbReference type="EMBL" id="CP034279">
    <property type="protein sequence ID" value="QGV77873.1"/>
    <property type="molecule type" value="Genomic_DNA"/>
</dbReference>
<gene>
    <name evidence="9" type="ORF">EIZ62_06130</name>
</gene>
<dbReference type="KEGG" id="sfic:EIZ62_06130"/>
<accession>A0A1W5T3Q6</accession>
<dbReference type="GO" id="GO:0016811">
    <property type="term" value="F:hydrolase activity, acting on carbon-nitrogen (but not peptide) bonds, in linear amides"/>
    <property type="evidence" value="ECO:0007669"/>
    <property type="project" value="InterPro"/>
</dbReference>
<evidence type="ECO:0000313" key="9">
    <source>
        <dbReference type="EMBL" id="QGV77873.1"/>
    </source>
</evidence>
<evidence type="ECO:0000256" key="5">
    <source>
        <dbReference type="ARBA" id="ARBA00022833"/>
    </source>
</evidence>
<keyword evidence="3" id="KW-0479">Metal-binding</keyword>
<keyword evidence="10" id="KW-1185">Reference proteome</keyword>
<keyword evidence="7" id="KW-0170">Cobalt</keyword>